<evidence type="ECO:0000259" key="2">
    <source>
        <dbReference type="Pfam" id="PF02517"/>
    </source>
</evidence>
<dbReference type="EMBL" id="JADWYK010000007">
    <property type="protein sequence ID" value="MBG8554449.1"/>
    <property type="molecule type" value="Genomic_DNA"/>
</dbReference>
<dbReference type="RefSeq" id="WP_196955471.1">
    <property type="nucleotide sequence ID" value="NZ_JADWYK010000007.1"/>
</dbReference>
<organism evidence="3 4">
    <name type="scientific">Hymenobacter guriensis</name>
    <dbReference type="NCBI Taxonomy" id="2793065"/>
    <lineage>
        <taxon>Bacteria</taxon>
        <taxon>Pseudomonadati</taxon>
        <taxon>Bacteroidota</taxon>
        <taxon>Cytophagia</taxon>
        <taxon>Cytophagales</taxon>
        <taxon>Hymenobacteraceae</taxon>
        <taxon>Hymenobacter</taxon>
    </lineage>
</organism>
<dbReference type="Pfam" id="PF02517">
    <property type="entry name" value="Rce1-like"/>
    <property type="match status" value="1"/>
</dbReference>
<reference evidence="3 4" key="1">
    <citation type="submission" date="2020-11" db="EMBL/GenBank/DDBJ databases">
        <title>Hymenobacter sp.</title>
        <authorList>
            <person name="Kim M.K."/>
        </authorList>
    </citation>
    <scope>NUCLEOTIDE SEQUENCE [LARGE SCALE GENOMIC DNA]</scope>
    <source>
        <strain evidence="3 4">BT594</strain>
    </source>
</reference>
<proteinExistence type="predicted"/>
<dbReference type="PROSITE" id="PS51257">
    <property type="entry name" value="PROKAR_LIPOPROTEIN"/>
    <property type="match status" value="1"/>
</dbReference>
<name>A0ABS0L2X6_9BACT</name>
<keyword evidence="1" id="KW-0812">Transmembrane</keyword>
<feature type="transmembrane region" description="Helical" evidence="1">
    <location>
        <begin position="168"/>
        <end position="187"/>
    </location>
</feature>
<comment type="caution">
    <text evidence="3">The sequence shown here is derived from an EMBL/GenBank/DDBJ whole genome shotgun (WGS) entry which is preliminary data.</text>
</comment>
<feature type="transmembrane region" description="Helical" evidence="1">
    <location>
        <begin position="106"/>
        <end position="128"/>
    </location>
</feature>
<keyword evidence="3" id="KW-0378">Hydrolase</keyword>
<keyword evidence="1" id="KW-1133">Transmembrane helix</keyword>
<evidence type="ECO:0000256" key="1">
    <source>
        <dbReference type="SAM" id="Phobius"/>
    </source>
</evidence>
<dbReference type="GO" id="GO:0008237">
    <property type="term" value="F:metallopeptidase activity"/>
    <property type="evidence" value="ECO:0007669"/>
    <property type="project" value="UniProtKB-KW"/>
</dbReference>
<dbReference type="PANTHER" id="PTHR43592">
    <property type="entry name" value="CAAX AMINO TERMINAL PROTEASE"/>
    <property type="match status" value="1"/>
</dbReference>
<keyword evidence="1" id="KW-0472">Membrane</keyword>
<feature type="transmembrane region" description="Helical" evidence="1">
    <location>
        <begin position="199"/>
        <end position="217"/>
    </location>
</feature>
<evidence type="ECO:0000313" key="4">
    <source>
        <dbReference type="Proteomes" id="UP000601099"/>
    </source>
</evidence>
<keyword evidence="3" id="KW-0482">Metalloprotease</keyword>
<keyword evidence="4" id="KW-1185">Reference proteome</keyword>
<dbReference type="Proteomes" id="UP000601099">
    <property type="component" value="Unassembled WGS sequence"/>
</dbReference>
<dbReference type="PANTHER" id="PTHR43592:SF7">
    <property type="entry name" value="CAAX AMINO TERMINAL PROTEASE FAMILY PROTEIN"/>
    <property type="match status" value="1"/>
</dbReference>
<feature type="domain" description="CAAX prenyl protease 2/Lysostaphin resistance protein A-like" evidence="2">
    <location>
        <begin position="168"/>
        <end position="256"/>
    </location>
</feature>
<accession>A0ABS0L2X6</accession>
<keyword evidence="3" id="KW-0645">Protease</keyword>
<dbReference type="InterPro" id="IPR003675">
    <property type="entry name" value="Rce1/LyrA-like_dom"/>
</dbReference>
<feature type="transmembrane region" description="Helical" evidence="1">
    <location>
        <begin position="12"/>
        <end position="43"/>
    </location>
</feature>
<sequence length="348" mass="37609">MKGFVSSRLHPLLALLLLLALIIGAACLAYFLVALACIAFFGVRSTQEFEALLRNPQLSAHGWSALMLMQGLLLLIGFGGAALALASAQGVPWSEYFAPRRPVSGWWLVLAALVIVVSLPAMSGLIAWNADAQFPTFMHKFEVWAREKETQAQDLTRYLTQFTSTGRLLVALLVVAVVPAISEELVFRGVVQKQLTRWFGSYHAGVWLSAILFSAIHTQFFGFVPRLVLGAVLGYLFAWSGNILVPMAAHFAQNAVQILLLYAQQRGALGASYDPDSTEALPWPWMLLSAVLTLGLLRLAYQQFRVPVVPVVSHTLTGAGLVVEGQAPPVGHTLTGHGVEPAPGSPTT</sequence>
<evidence type="ECO:0000313" key="3">
    <source>
        <dbReference type="EMBL" id="MBG8554449.1"/>
    </source>
</evidence>
<feature type="transmembrane region" description="Helical" evidence="1">
    <location>
        <begin position="63"/>
        <end position="85"/>
    </location>
</feature>
<gene>
    <name evidence="3" type="ORF">I5L79_12885</name>
</gene>
<protein>
    <submittedName>
        <fullName evidence="3">CPBP family intramembrane metalloprotease</fullName>
    </submittedName>
</protein>